<evidence type="ECO:0000256" key="11">
    <source>
        <dbReference type="PROSITE-ProRule" id="PRU10133"/>
    </source>
</evidence>
<feature type="active site" description="Glycyl thioester intermediate" evidence="11">
    <location>
        <position position="92"/>
    </location>
</feature>
<organism evidence="14 15">
    <name type="scientific">Candida oxycetoniae</name>
    <dbReference type="NCBI Taxonomy" id="497107"/>
    <lineage>
        <taxon>Eukaryota</taxon>
        <taxon>Fungi</taxon>
        <taxon>Dikarya</taxon>
        <taxon>Ascomycota</taxon>
        <taxon>Saccharomycotina</taxon>
        <taxon>Pichiomycetes</taxon>
        <taxon>Debaryomycetaceae</taxon>
        <taxon>Candida/Lodderomyces clade</taxon>
        <taxon>Candida</taxon>
    </lineage>
</organism>
<dbReference type="PROSITE" id="PS50127">
    <property type="entry name" value="UBC_2"/>
    <property type="match status" value="1"/>
</dbReference>
<evidence type="ECO:0000256" key="12">
    <source>
        <dbReference type="RuleBase" id="RU362109"/>
    </source>
</evidence>
<gene>
    <name evidence="14" type="ORF">KGF56_004864</name>
</gene>
<comment type="similarity">
    <text evidence="12">Belongs to the ubiquitin-conjugating enzyme family.</text>
</comment>
<dbReference type="InterPro" id="IPR050113">
    <property type="entry name" value="Ub_conjugating_enzyme"/>
</dbReference>
<keyword evidence="6 12" id="KW-0067">ATP-binding</keyword>
<dbReference type="InterPro" id="IPR016135">
    <property type="entry name" value="UBQ-conjugating_enzyme/RWD"/>
</dbReference>
<keyword evidence="7" id="KW-0539">Nucleus</keyword>
<evidence type="ECO:0000256" key="2">
    <source>
        <dbReference type="ARBA" id="ARBA00004718"/>
    </source>
</evidence>
<dbReference type="EMBL" id="JAHUZD010000150">
    <property type="protein sequence ID" value="KAI3402294.1"/>
    <property type="molecule type" value="Genomic_DNA"/>
</dbReference>
<dbReference type="SUPFAM" id="SSF54495">
    <property type="entry name" value="UBC-like"/>
    <property type="match status" value="1"/>
</dbReference>
<feature type="domain" description="UBC core" evidence="13">
    <location>
        <begin position="3"/>
        <end position="156"/>
    </location>
</feature>
<dbReference type="Pfam" id="PF00179">
    <property type="entry name" value="UQ_con"/>
    <property type="match status" value="1"/>
</dbReference>
<comment type="subcellular location">
    <subcellularLocation>
        <location evidence="1">Nucleus</location>
    </subcellularLocation>
</comment>
<dbReference type="RefSeq" id="XP_049178043.1">
    <property type="nucleotide sequence ID" value="XM_049326347.1"/>
</dbReference>
<evidence type="ECO:0000256" key="4">
    <source>
        <dbReference type="ARBA" id="ARBA00022741"/>
    </source>
</evidence>
<dbReference type="PANTHER" id="PTHR24067">
    <property type="entry name" value="UBIQUITIN-CONJUGATING ENZYME E2"/>
    <property type="match status" value="1"/>
</dbReference>
<evidence type="ECO:0000256" key="3">
    <source>
        <dbReference type="ARBA" id="ARBA00022679"/>
    </source>
</evidence>
<proteinExistence type="inferred from homology"/>
<comment type="pathway">
    <text evidence="2">Protein modification; protein sumoylation.</text>
</comment>
<name>A0AAI9SS64_9ASCO</name>
<evidence type="ECO:0000259" key="13">
    <source>
        <dbReference type="PROSITE" id="PS50127"/>
    </source>
</evidence>
<evidence type="ECO:0000256" key="9">
    <source>
        <dbReference type="ARBA" id="ARBA00044296"/>
    </source>
</evidence>
<accession>A0AAI9SS64</accession>
<dbReference type="GO" id="GO:0005634">
    <property type="term" value="C:nucleus"/>
    <property type="evidence" value="ECO:0007669"/>
    <property type="project" value="UniProtKB-SubCell"/>
</dbReference>
<protein>
    <recommendedName>
        <fullName evidence="8">SUMO-conjugating enzyme UBC9</fullName>
    </recommendedName>
    <alternativeName>
        <fullName evidence="9">Ubiquitin carrier protein 9</fullName>
    </alternativeName>
    <alternativeName>
        <fullName evidence="10">Ubiquitin-conjugating enzyme E2-18 kDa</fullName>
    </alternativeName>
</protein>
<evidence type="ECO:0000256" key="6">
    <source>
        <dbReference type="ARBA" id="ARBA00022840"/>
    </source>
</evidence>
<dbReference type="InterPro" id="IPR000608">
    <property type="entry name" value="UBC"/>
</dbReference>
<dbReference type="GeneID" id="73382477"/>
<evidence type="ECO:0000313" key="14">
    <source>
        <dbReference type="EMBL" id="KAI3402294.1"/>
    </source>
</evidence>
<dbReference type="Gene3D" id="3.10.110.10">
    <property type="entry name" value="Ubiquitin Conjugating Enzyme"/>
    <property type="match status" value="1"/>
</dbReference>
<evidence type="ECO:0000256" key="1">
    <source>
        <dbReference type="ARBA" id="ARBA00004123"/>
    </source>
</evidence>
<dbReference type="GO" id="GO:0005524">
    <property type="term" value="F:ATP binding"/>
    <property type="evidence" value="ECO:0007669"/>
    <property type="project" value="UniProtKB-UniRule"/>
</dbReference>
<keyword evidence="4 12" id="KW-0547">Nucleotide-binding</keyword>
<dbReference type="FunFam" id="3.10.110.10:FF:000035">
    <property type="entry name" value="SUMO-conjugating enzyme ubc9"/>
    <property type="match status" value="1"/>
</dbReference>
<dbReference type="AlphaFoldDB" id="A0AAI9SS64"/>
<evidence type="ECO:0000256" key="10">
    <source>
        <dbReference type="ARBA" id="ARBA00081544"/>
    </source>
</evidence>
<dbReference type="InterPro" id="IPR023313">
    <property type="entry name" value="UBQ-conjugating_AS"/>
</dbReference>
<keyword evidence="3" id="KW-0808">Transferase</keyword>
<sequence>MSLCKIRLQEERKQWRKDHPFGFYAKPVKNADGSLDLKSWTAGIPGKAGTPWEGGVYPIKIDFPEEYPSKPPKIKFPSGFYHPNVYPSGTICLSILNEELDWKPAITMKQIVLGIQELLDSPNPESPAQEPAWKVFTKDKEQYKKKITEQAKRYASVD</sequence>
<keyword evidence="15" id="KW-1185">Reference proteome</keyword>
<dbReference type="GO" id="GO:0016925">
    <property type="term" value="P:protein sumoylation"/>
    <property type="evidence" value="ECO:0007669"/>
    <property type="project" value="UniProtKB-ARBA"/>
</dbReference>
<dbReference type="CDD" id="cd23798">
    <property type="entry name" value="UBCc_UBE2I"/>
    <property type="match status" value="1"/>
</dbReference>
<evidence type="ECO:0000256" key="5">
    <source>
        <dbReference type="ARBA" id="ARBA00022786"/>
    </source>
</evidence>
<reference evidence="14" key="1">
    <citation type="journal article" date="2022" name="DNA Res.">
        <title>Genome analysis of five recently described species of the CUG-Ser clade uncovers Candida theae as a new hybrid lineage with pathogenic potential in the Candida parapsilosis species complex.</title>
        <authorList>
            <person name="Mixao V."/>
            <person name="Del Olmo V."/>
            <person name="Hegedusova E."/>
            <person name="Saus E."/>
            <person name="Pryszcz L."/>
            <person name="Cillingova A."/>
            <person name="Nosek J."/>
            <person name="Gabaldon T."/>
        </authorList>
    </citation>
    <scope>NUCLEOTIDE SEQUENCE</scope>
    <source>
        <strain evidence="14">CBS 10844</strain>
    </source>
</reference>
<dbReference type="GO" id="GO:0005694">
    <property type="term" value="C:chromosome"/>
    <property type="evidence" value="ECO:0007669"/>
    <property type="project" value="UniProtKB-ARBA"/>
</dbReference>
<dbReference type="Proteomes" id="UP001202479">
    <property type="component" value="Unassembled WGS sequence"/>
</dbReference>
<dbReference type="SMART" id="SM00212">
    <property type="entry name" value="UBCc"/>
    <property type="match status" value="1"/>
</dbReference>
<evidence type="ECO:0000313" key="15">
    <source>
        <dbReference type="Proteomes" id="UP001202479"/>
    </source>
</evidence>
<comment type="caution">
    <text evidence="14">The sequence shown here is derived from an EMBL/GenBank/DDBJ whole genome shotgun (WGS) entry which is preliminary data.</text>
</comment>
<dbReference type="PROSITE" id="PS00183">
    <property type="entry name" value="UBC_1"/>
    <property type="match status" value="1"/>
</dbReference>
<keyword evidence="5 12" id="KW-0833">Ubl conjugation pathway</keyword>
<dbReference type="GO" id="GO:0019789">
    <property type="term" value="F:SUMO transferase activity"/>
    <property type="evidence" value="ECO:0007669"/>
    <property type="project" value="UniProtKB-ARBA"/>
</dbReference>
<evidence type="ECO:0000256" key="8">
    <source>
        <dbReference type="ARBA" id="ARBA00039165"/>
    </source>
</evidence>
<evidence type="ECO:0000256" key="7">
    <source>
        <dbReference type="ARBA" id="ARBA00023242"/>
    </source>
</evidence>